<dbReference type="EMBL" id="AP008207">
    <property type="protein sequence ID" value="BAH91052.1"/>
    <property type="molecule type" value="Genomic_DNA"/>
</dbReference>
<protein>
    <submittedName>
        <fullName evidence="2">Os01g0346400 protein</fullName>
    </submittedName>
</protein>
<dbReference type="Proteomes" id="UP000000763">
    <property type="component" value="Chromosome 1"/>
</dbReference>
<feature type="region of interest" description="Disordered" evidence="1">
    <location>
        <begin position="165"/>
        <end position="193"/>
    </location>
</feature>
<accession>A0A0P0V2C3</accession>
<dbReference type="Gramene" id="Os01t0346400-01">
    <property type="protein sequence ID" value="Os01t0346400-01"/>
    <property type="gene ID" value="Os01g0346400"/>
</dbReference>
<evidence type="ECO:0000313" key="3">
    <source>
        <dbReference type="Proteomes" id="UP000000763"/>
    </source>
</evidence>
<evidence type="ECO:0000313" key="2">
    <source>
        <dbReference type="EMBL" id="BAH91052.1"/>
    </source>
</evidence>
<feature type="region of interest" description="Disordered" evidence="1">
    <location>
        <begin position="35"/>
        <end position="58"/>
    </location>
</feature>
<sequence>MMPPSRRRLLHLVCRRRPPPVRRRFAADRRQFAAADTAVAKPPTPPWGRRRGGTADAAATSTFSAAATRLHRHLPSTTTSTAAIHHPPPPRPPHWPAACRRSRLLIGVGDRPDPNTVPPHAVWYRAAPGAVGNSDERMTEAGTACSGGSSVAMCWRRCKERRLPRAHRHGSGAAESWCRGSGGASKARRRLRC</sequence>
<proteinExistence type="predicted"/>
<evidence type="ECO:0000256" key="1">
    <source>
        <dbReference type="SAM" id="MobiDB-lite"/>
    </source>
</evidence>
<name>A0A0P0V2C3_ORYSJ</name>
<gene>
    <name evidence="2" type="ordered locus">Os01g0346400</name>
</gene>
<organism evidence="2 3">
    <name type="scientific">Oryza sativa subsp. japonica</name>
    <name type="common">Rice</name>
    <dbReference type="NCBI Taxonomy" id="39947"/>
    <lineage>
        <taxon>Eukaryota</taxon>
        <taxon>Viridiplantae</taxon>
        <taxon>Streptophyta</taxon>
        <taxon>Embryophyta</taxon>
        <taxon>Tracheophyta</taxon>
        <taxon>Spermatophyta</taxon>
        <taxon>Magnoliopsida</taxon>
        <taxon>Liliopsida</taxon>
        <taxon>Poales</taxon>
        <taxon>Poaceae</taxon>
        <taxon>BOP clade</taxon>
        <taxon>Oryzoideae</taxon>
        <taxon>Oryzeae</taxon>
        <taxon>Oryzinae</taxon>
        <taxon>Oryza</taxon>
        <taxon>Oryza sativa</taxon>
    </lineage>
</organism>
<reference evidence="2 3" key="1">
    <citation type="journal article" date="2005" name="Nature">
        <title>The map-based sequence of the rice genome.</title>
        <authorList>
            <consortium name="International rice genome sequencing project (IRGSP)"/>
            <person name="Matsumoto T."/>
            <person name="Wu J."/>
            <person name="Kanamori H."/>
            <person name="Katayose Y."/>
            <person name="Fujisawa M."/>
            <person name="Namiki N."/>
            <person name="Mizuno H."/>
            <person name="Yamamoto K."/>
            <person name="Antonio B.A."/>
            <person name="Baba T."/>
            <person name="Sakata K."/>
            <person name="Nagamura Y."/>
            <person name="Aoki H."/>
            <person name="Arikawa K."/>
            <person name="Arita K."/>
            <person name="Bito T."/>
            <person name="Chiden Y."/>
            <person name="Fujitsuka N."/>
            <person name="Fukunaka R."/>
            <person name="Hamada M."/>
            <person name="Harada C."/>
            <person name="Hayashi A."/>
            <person name="Hijishita S."/>
            <person name="Honda M."/>
            <person name="Hosokawa S."/>
            <person name="Ichikawa Y."/>
            <person name="Idonuma A."/>
            <person name="Iijima M."/>
            <person name="Ikeda M."/>
            <person name="Ikeno M."/>
            <person name="Ito K."/>
            <person name="Ito S."/>
            <person name="Ito T."/>
            <person name="Ito Y."/>
            <person name="Ito Y."/>
            <person name="Iwabuchi A."/>
            <person name="Kamiya K."/>
            <person name="Karasawa W."/>
            <person name="Kurita K."/>
            <person name="Katagiri S."/>
            <person name="Kikuta A."/>
            <person name="Kobayashi H."/>
            <person name="Kobayashi N."/>
            <person name="Machita K."/>
            <person name="Maehara T."/>
            <person name="Masukawa M."/>
            <person name="Mizubayashi T."/>
            <person name="Mukai Y."/>
            <person name="Nagasaki H."/>
            <person name="Nagata Y."/>
            <person name="Naito S."/>
            <person name="Nakashima M."/>
            <person name="Nakama Y."/>
            <person name="Nakamichi Y."/>
            <person name="Nakamura M."/>
            <person name="Meguro A."/>
            <person name="Negishi M."/>
            <person name="Ohta I."/>
            <person name="Ohta T."/>
            <person name="Okamoto M."/>
            <person name="Ono N."/>
            <person name="Saji S."/>
            <person name="Sakaguchi M."/>
            <person name="Sakai K."/>
            <person name="Shibata M."/>
            <person name="Shimokawa T."/>
            <person name="Song J."/>
            <person name="Takazaki Y."/>
            <person name="Terasawa K."/>
            <person name="Tsugane M."/>
            <person name="Tsuji K."/>
            <person name="Ueda S."/>
            <person name="Waki K."/>
            <person name="Yamagata H."/>
            <person name="Yamamoto M."/>
            <person name="Yamamoto S."/>
            <person name="Yamane H."/>
            <person name="Yoshiki S."/>
            <person name="Yoshihara R."/>
            <person name="Yukawa K."/>
            <person name="Zhong H."/>
            <person name="Yano M."/>
            <person name="Yuan Q."/>
            <person name="Ouyang S."/>
            <person name="Liu J."/>
            <person name="Jones K.M."/>
            <person name="Gansberger K."/>
            <person name="Moffat K."/>
            <person name="Hill J."/>
            <person name="Bera J."/>
            <person name="Fadrosh D."/>
            <person name="Jin S."/>
            <person name="Johri S."/>
            <person name="Kim M."/>
            <person name="Overton L."/>
            <person name="Reardon M."/>
            <person name="Tsitrin T."/>
            <person name="Vuong H."/>
            <person name="Weaver B."/>
            <person name="Ciecko A."/>
            <person name="Tallon L."/>
            <person name="Jackson J."/>
            <person name="Pai G."/>
            <person name="Aken S.V."/>
            <person name="Utterback T."/>
            <person name="Reidmuller S."/>
            <person name="Feldblyum T."/>
            <person name="Hsiao J."/>
            <person name="Zismann V."/>
            <person name="Iobst S."/>
            <person name="de Vazeille A.R."/>
            <person name="Buell C.R."/>
            <person name="Ying K."/>
            <person name="Li Y."/>
            <person name="Lu T."/>
            <person name="Huang Y."/>
            <person name="Zhao Q."/>
            <person name="Feng Q."/>
            <person name="Zhang L."/>
            <person name="Zhu J."/>
            <person name="Weng Q."/>
            <person name="Mu J."/>
            <person name="Lu Y."/>
            <person name="Fan D."/>
            <person name="Liu Y."/>
            <person name="Guan J."/>
            <person name="Zhang Y."/>
            <person name="Yu S."/>
            <person name="Liu X."/>
            <person name="Zhang Y."/>
            <person name="Hong G."/>
            <person name="Han B."/>
            <person name="Choisne N."/>
            <person name="Demange N."/>
            <person name="Orjeda G."/>
            <person name="Samain S."/>
            <person name="Cattolico L."/>
            <person name="Pelletier E."/>
            <person name="Couloux A."/>
            <person name="Segurens B."/>
            <person name="Wincker P."/>
            <person name="D'Hont A."/>
            <person name="Scarpelli C."/>
            <person name="Weissenbach J."/>
            <person name="Salanoubat M."/>
            <person name="Quetier F."/>
            <person name="Yu Y."/>
            <person name="Kim H.R."/>
            <person name="Rambo T."/>
            <person name="Currie J."/>
            <person name="Collura K."/>
            <person name="Luo M."/>
            <person name="Yang T."/>
            <person name="Ammiraju J.S.S."/>
            <person name="Engler F."/>
            <person name="Soderlund C."/>
            <person name="Wing R.A."/>
            <person name="Palmer L.E."/>
            <person name="de la Bastide M."/>
            <person name="Spiegel L."/>
            <person name="Nascimento L."/>
            <person name="Zutavern T."/>
            <person name="O'Shaughnessy A."/>
            <person name="Dike S."/>
            <person name="Dedhia N."/>
            <person name="Preston R."/>
            <person name="Balija V."/>
            <person name="McCombie W.R."/>
            <person name="Chow T."/>
            <person name="Chen H."/>
            <person name="Chung M."/>
            <person name="Chen C."/>
            <person name="Shaw J."/>
            <person name="Wu H."/>
            <person name="Hsiao K."/>
            <person name="Chao Y."/>
            <person name="Chu M."/>
            <person name="Cheng C."/>
            <person name="Hour A."/>
            <person name="Lee P."/>
            <person name="Lin S."/>
            <person name="Lin Y."/>
            <person name="Liou J."/>
            <person name="Liu S."/>
            <person name="Hsing Y."/>
            <person name="Raghuvanshi S."/>
            <person name="Mohanty A."/>
            <person name="Bharti A.K."/>
            <person name="Gaur A."/>
            <person name="Gupta V."/>
            <person name="Kumar D."/>
            <person name="Ravi V."/>
            <person name="Vij S."/>
            <person name="Kapur A."/>
            <person name="Khurana P."/>
            <person name="Khurana P."/>
            <person name="Khurana J.P."/>
            <person name="Tyagi A.K."/>
            <person name="Gaikwad K."/>
            <person name="Singh A."/>
            <person name="Dalal V."/>
            <person name="Srivastava S."/>
            <person name="Dixit A."/>
            <person name="Pal A.K."/>
            <person name="Ghazi I.A."/>
            <person name="Yadav M."/>
            <person name="Pandit A."/>
            <person name="Bhargava A."/>
            <person name="Sureshbabu K."/>
            <person name="Batra K."/>
            <person name="Sharma T.R."/>
            <person name="Mohapatra T."/>
            <person name="Singh N.K."/>
            <person name="Messing J."/>
            <person name="Nelson A.B."/>
            <person name="Fuks G."/>
            <person name="Kavchok S."/>
            <person name="Keizer G."/>
            <person name="Linton E."/>
            <person name="Llaca V."/>
            <person name="Song R."/>
            <person name="Tanyolac B."/>
            <person name="Young S."/>
            <person name="Ho-Il K."/>
            <person name="Hahn J.H."/>
            <person name="Sangsakoo G."/>
            <person name="Vanavichit A."/>
            <person name="de Mattos Luiz.A.T."/>
            <person name="Zimmer P.D."/>
            <person name="Malone G."/>
            <person name="Dellagostin O."/>
            <person name="de Oliveira A.C."/>
            <person name="Bevan M."/>
            <person name="Bancroft I."/>
            <person name="Minx P."/>
            <person name="Cordum H."/>
            <person name="Wilson R."/>
            <person name="Cheng Z."/>
            <person name="Jin W."/>
            <person name="Jiang J."/>
            <person name="Leong S.A."/>
            <person name="Iwama H."/>
            <person name="Gojobori T."/>
            <person name="Itoh T."/>
            <person name="Niimura Y."/>
            <person name="Fujii Y."/>
            <person name="Habara T."/>
            <person name="Sakai H."/>
            <person name="Sato Y."/>
            <person name="Wilson G."/>
            <person name="Kumar K."/>
            <person name="McCouch S."/>
            <person name="Juretic N."/>
            <person name="Hoen D."/>
            <person name="Wright S."/>
            <person name="Bruskiewich R."/>
            <person name="Bureau T."/>
            <person name="Miyao A."/>
            <person name="Hirochika H."/>
            <person name="Nishikawa T."/>
            <person name="Kadowaki K."/>
            <person name="Sugiura M."/>
            <person name="Burr B."/>
            <person name="Sasaki T."/>
        </authorList>
    </citation>
    <scope>NUCLEOTIDE SEQUENCE [LARGE SCALE GENOMIC DNA]</scope>
    <source>
        <strain evidence="3">cv. Nipponbare</strain>
    </source>
</reference>
<dbReference type="KEGG" id="dosa:Os01g0346400"/>
<reference evidence="3" key="2">
    <citation type="journal article" date="2008" name="Nucleic Acids Res.">
        <title>The rice annotation project database (RAP-DB): 2008 update.</title>
        <authorList>
            <consortium name="The rice annotation project (RAP)"/>
        </authorList>
    </citation>
    <scope>GENOME REANNOTATION</scope>
    <source>
        <strain evidence="3">cv. Nipponbare</strain>
    </source>
</reference>
<dbReference type="AlphaFoldDB" id="A0A0P0V2C3"/>